<name>A0A1X7MZ45_9MICO</name>
<keyword evidence="3" id="KW-1185">Reference proteome</keyword>
<feature type="compositionally biased region" description="Low complexity" evidence="1">
    <location>
        <begin position="188"/>
        <end position="202"/>
    </location>
</feature>
<feature type="compositionally biased region" description="Low complexity" evidence="1">
    <location>
        <begin position="139"/>
        <end position="150"/>
    </location>
</feature>
<evidence type="ECO:0000256" key="1">
    <source>
        <dbReference type="SAM" id="MobiDB-lite"/>
    </source>
</evidence>
<dbReference type="Proteomes" id="UP000193711">
    <property type="component" value="Unassembled WGS sequence"/>
</dbReference>
<gene>
    <name evidence="2" type="ORF">SAMN06295885_0291</name>
</gene>
<feature type="region of interest" description="Disordered" evidence="1">
    <location>
        <begin position="139"/>
        <end position="234"/>
    </location>
</feature>
<accession>A0A1X7MZ45</accession>
<protein>
    <submittedName>
        <fullName evidence="2">Uncharacterized protein</fullName>
    </submittedName>
</protein>
<feature type="compositionally biased region" description="Acidic residues" evidence="1">
    <location>
        <begin position="151"/>
        <end position="161"/>
    </location>
</feature>
<dbReference type="AlphaFoldDB" id="A0A1X7MZ45"/>
<dbReference type="STRING" id="1891671.SAMN06295885_0291"/>
<sequence>MTVLPDRLELRLTAAERLLALHRGDVVIDRANIRSATVTEDPWIWVRGIRAPGTAIPLTIAAGTWKFHGGKDFLLIKRTAVAVVIDLADEDYARLIISTKHAPELLAALQLGTATAAIPVIETDDLVIVPEVAEQAAARMAAATASPEEASAAEESTEEPSTESAGPEEPITEAASPAEPSPAPAEPAQPETTAPVAPAQPAKRPSKPRTRAPRADSSVGHASAEPSGATEAAE</sequence>
<organism evidence="2 3">
    <name type="scientific">Rathayibacter oskolensis</name>
    <dbReference type="NCBI Taxonomy" id="1891671"/>
    <lineage>
        <taxon>Bacteria</taxon>
        <taxon>Bacillati</taxon>
        <taxon>Actinomycetota</taxon>
        <taxon>Actinomycetes</taxon>
        <taxon>Micrococcales</taxon>
        <taxon>Microbacteriaceae</taxon>
        <taxon>Rathayibacter</taxon>
    </lineage>
</organism>
<feature type="compositionally biased region" description="Low complexity" evidence="1">
    <location>
        <begin position="162"/>
        <end position="178"/>
    </location>
</feature>
<dbReference type="EMBL" id="FXBM01000001">
    <property type="protein sequence ID" value="SMH29332.1"/>
    <property type="molecule type" value="Genomic_DNA"/>
</dbReference>
<evidence type="ECO:0000313" key="2">
    <source>
        <dbReference type="EMBL" id="SMH29332.1"/>
    </source>
</evidence>
<reference evidence="3" key="1">
    <citation type="submission" date="2017-04" db="EMBL/GenBank/DDBJ databases">
        <authorList>
            <person name="Varghese N."/>
            <person name="Submissions S."/>
        </authorList>
    </citation>
    <scope>NUCLEOTIDE SEQUENCE [LARGE SCALE GENOMIC DNA]</scope>
    <source>
        <strain evidence="3">VKM Ac-2121</strain>
    </source>
</reference>
<evidence type="ECO:0000313" key="3">
    <source>
        <dbReference type="Proteomes" id="UP000193711"/>
    </source>
</evidence>
<proteinExistence type="predicted"/>